<dbReference type="EMBL" id="FUYJ01000003">
    <property type="protein sequence ID" value="SKA97880.1"/>
    <property type="molecule type" value="Genomic_DNA"/>
</dbReference>
<reference evidence="4" key="1">
    <citation type="submission" date="2017-02" db="EMBL/GenBank/DDBJ databases">
        <authorList>
            <person name="Varghese N."/>
            <person name="Submissions S."/>
        </authorList>
    </citation>
    <scope>NUCLEOTIDE SEQUENCE [LARGE SCALE GENOMIC DNA]</scope>
    <source>
        <strain evidence="4">DSM 23966</strain>
    </source>
</reference>
<dbReference type="InterPro" id="IPR050563">
    <property type="entry name" value="4-hydroxybenzoyl-CoA_TE"/>
</dbReference>
<organism evidence="3 4">
    <name type="scientific">Sporosarcina newyorkensis</name>
    <dbReference type="NCBI Taxonomy" id="759851"/>
    <lineage>
        <taxon>Bacteria</taxon>
        <taxon>Bacillati</taxon>
        <taxon>Bacillota</taxon>
        <taxon>Bacilli</taxon>
        <taxon>Bacillales</taxon>
        <taxon>Caryophanaceae</taxon>
        <taxon>Sporosarcina</taxon>
    </lineage>
</organism>
<dbReference type="InterPro" id="IPR029069">
    <property type="entry name" value="HotDog_dom_sf"/>
</dbReference>
<dbReference type="RefSeq" id="WP_078817486.1">
    <property type="nucleotide sequence ID" value="NZ_FUYJ01000003.1"/>
</dbReference>
<dbReference type="SUPFAM" id="SSF54637">
    <property type="entry name" value="Thioesterase/thiol ester dehydrase-isomerase"/>
    <property type="match status" value="1"/>
</dbReference>
<dbReference type="PANTHER" id="PTHR31793">
    <property type="entry name" value="4-HYDROXYBENZOYL-COA THIOESTERASE FAMILY MEMBER"/>
    <property type="match status" value="1"/>
</dbReference>
<evidence type="ECO:0000256" key="1">
    <source>
        <dbReference type="ARBA" id="ARBA00005953"/>
    </source>
</evidence>
<gene>
    <name evidence="3" type="ORF">SAMN04244570_1959</name>
</gene>
<dbReference type="CDD" id="cd00586">
    <property type="entry name" value="4HBT"/>
    <property type="match status" value="1"/>
</dbReference>
<dbReference type="AlphaFoldDB" id="A0A1T4Y864"/>
<dbReference type="PANTHER" id="PTHR31793:SF27">
    <property type="entry name" value="NOVEL THIOESTERASE SUPERFAMILY DOMAIN AND SAPOSIN A-TYPE DOMAIN CONTAINING PROTEIN (0610012H03RIK)"/>
    <property type="match status" value="1"/>
</dbReference>
<keyword evidence="2 3" id="KW-0378">Hydrolase</keyword>
<dbReference type="Pfam" id="PF13279">
    <property type="entry name" value="4HBT_2"/>
    <property type="match status" value="1"/>
</dbReference>
<dbReference type="Proteomes" id="UP000190042">
    <property type="component" value="Unassembled WGS sequence"/>
</dbReference>
<dbReference type="GO" id="GO:0047617">
    <property type="term" value="F:fatty acyl-CoA hydrolase activity"/>
    <property type="evidence" value="ECO:0007669"/>
    <property type="project" value="TreeGrafter"/>
</dbReference>
<dbReference type="Gene3D" id="3.10.129.10">
    <property type="entry name" value="Hotdog Thioesterase"/>
    <property type="match status" value="1"/>
</dbReference>
<evidence type="ECO:0000256" key="2">
    <source>
        <dbReference type="ARBA" id="ARBA00022801"/>
    </source>
</evidence>
<keyword evidence="4" id="KW-1185">Reference proteome</keyword>
<sequence>MGADYIKPNLEEWLETFGYETYTKVRVCETDLYAHVNNTSYSLYFEQGRADYLEHLGFYEENLMFVVGDIYCRFHSQAYAREELVIKVRTSRFGTKSFTIESVIQRKSTGEVIASNWTNLIIVDSKTKKSIVIPEWVKQRIRDNEKTPQI</sequence>
<proteinExistence type="inferred from homology"/>
<evidence type="ECO:0000313" key="4">
    <source>
        <dbReference type="Proteomes" id="UP000190042"/>
    </source>
</evidence>
<comment type="similarity">
    <text evidence="1">Belongs to the 4-hydroxybenzoyl-CoA thioesterase family.</text>
</comment>
<evidence type="ECO:0000313" key="3">
    <source>
        <dbReference type="EMBL" id="SKA97880.1"/>
    </source>
</evidence>
<protein>
    <submittedName>
        <fullName evidence="3">Acyl-CoA thioester hydrolase</fullName>
    </submittedName>
</protein>
<accession>A0A1T4Y864</accession>
<name>A0A1T4Y864_9BACL</name>